<dbReference type="AlphaFoldDB" id="A0A3D9L7V7"/>
<dbReference type="OrthoDB" id="3197423at2"/>
<protein>
    <submittedName>
        <fullName evidence="5">Regulatory LuxR family protein</fullName>
    </submittedName>
</protein>
<dbReference type="Proteomes" id="UP000256727">
    <property type="component" value="Unassembled WGS sequence"/>
</dbReference>
<dbReference type="SUPFAM" id="SSF52540">
    <property type="entry name" value="P-loop containing nucleoside triphosphate hydrolases"/>
    <property type="match status" value="1"/>
</dbReference>
<evidence type="ECO:0000256" key="2">
    <source>
        <dbReference type="ARBA" id="ARBA00023125"/>
    </source>
</evidence>
<evidence type="ECO:0000313" key="5">
    <source>
        <dbReference type="EMBL" id="REE02395.1"/>
    </source>
</evidence>
<keyword evidence="3" id="KW-0804">Transcription</keyword>
<keyword evidence="1" id="KW-0805">Transcription regulation</keyword>
<dbReference type="EMBL" id="QREH01000001">
    <property type="protein sequence ID" value="REE02395.1"/>
    <property type="molecule type" value="Genomic_DNA"/>
</dbReference>
<dbReference type="SUPFAM" id="SSF48452">
    <property type="entry name" value="TPR-like"/>
    <property type="match status" value="1"/>
</dbReference>
<keyword evidence="2" id="KW-0238">DNA-binding</keyword>
<dbReference type="SUPFAM" id="SSF46894">
    <property type="entry name" value="C-terminal effector domain of the bipartite response regulators"/>
    <property type="match status" value="1"/>
</dbReference>
<dbReference type="InterPro" id="IPR011990">
    <property type="entry name" value="TPR-like_helical_dom_sf"/>
</dbReference>
<evidence type="ECO:0000259" key="4">
    <source>
        <dbReference type="PROSITE" id="PS50043"/>
    </source>
</evidence>
<dbReference type="InterPro" id="IPR000792">
    <property type="entry name" value="Tscrpt_reg_LuxR_C"/>
</dbReference>
<gene>
    <name evidence="5" type="ORF">C8E99_0164</name>
</gene>
<dbReference type="PANTHER" id="PTHR44688:SF16">
    <property type="entry name" value="DNA-BINDING TRANSCRIPTIONAL ACTIVATOR DEVR_DOSR"/>
    <property type="match status" value="1"/>
</dbReference>
<sequence>MTAPATGRQIPPRTLPRRTQEVEILVDVLQGDRFAGAVILGGPGMGKSSLVQTALEVTGRTADVQTIQCSPNLREVPYGALTPLLANLPELTTPVEVLRALQQFGTDPVIVVVDVQHLDAASAFVLAQLVQNRAATLLTIGTGSLGRDSGIAALADTGLLSTIRLEPADLKQVRRQCTGVLDGPLTEAAVRTIHGMTGGNPRLINAYLASAHDQGILVRAPKGAALPGRPAPWMLLRAAPDPDGRLIDTVEAMHDSLLPGERETLDLVALAGWVPRSLLRTVAGEHVHDLLDSGFLREGESTDTVGPAAAIHAEVLRARIPPGRSFELYKKWHAAGGDAAEHRTARSVLWALECGQPVPLSEIMDAGYRALQAKDWPTARAMAPRLSESQDPRAALLVSELMLVGGRTWAASTELEELTVRTTDPNLRLEALSLMALNRVRTGDAANPWAALPALMAQVRERLPHHTITPATLATVVDMLVNDAVHLHRPELLEQARLLVEDPQTPDFTRAIMLLMRADALAMAGQPDAAIPAAERAYELSATVPVFSARFGLDALVYLVLACITAGYTDRARAVLADQLSLEPRQWHQQSGTILVLQHLAETADGVPVQASAWLEDAVVELRHHDPVQMLPFAEALLAPQRAAVTVGLPSPTAEERAVRTPCGLESRWLWSLALFSIAEDRHPDAADEGRPLWRRILEDPRLEQDPVIRREILLSLILMRDPLDLDEAVIEELHGITTVTQGPRSAGIARALDPSLARDPRGLAEAAEEATASGAVLPAALCWARLILLHHRAGDLRRRGEALRRLKHLQGRAGVDFPPYIAGALALGELTAREQEIVDLAAQGLSNAAVAEKLFVSQRTVEGHLYRVFTKLGIADRSELRDLQF</sequence>
<dbReference type="Pfam" id="PF00196">
    <property type="entry name" value="GerE"/>
    <property type="match status" value="1"/>
</dbReference>
<accession>A0A3D9L7V7</accession>
<dbReference type="CDD" id="cd06170">
    <property type="entry name" value="LuxR_C_like"/>
    <property type="match status" value="1"/>
</dbReference>
<dbReference type="PROSITE" id="PS50043">
    <property type="entry name" value="HTH_LUXR_2"/>
    <property type="match status" value="1"/>
</dbReference>
<reference evidence="5 6" key="1">
    <citation type="submission" date="2018-07" db="EMBL/GenBank/DDBJ databases">
        <title>Sequencing the genomes of 1000 actinobacteria strains.</title>
        <authorList>
            <person name="Klenk H.-P."/>
        </authorList>
    </citation>
    <scope>NUCLEOTIDE SEQUENCE [LARGE SCALE GENOMIC DNA]</scope>
    <source>
        <strain evidence="5 6">DSM 14442</strain>
    </source>
</reference>
<dbReference type="RefSeq" id="WP_115930678.1">
    <property type="nucleotide sequence ID" value="NZ_QREH01000001.1"/>
</dbReference>
<dbReference type="PANTHER" id="PTHR44688">
    <property type="entry name" value="DNA-BINDING TRANSCRIPTIONAL ACTIVATOR DEVR_DOSR"/>
    <property type="match status" value="1"/>
</dbReference>
<dbReference type="PRINTS" id="PR00038">
    <property type="entry name" value="HTHLUXR"/>
</dbReference>
<dbReference type="GO" id="GO:0003677">
    <property type="term" value="F:DNA binding"/>
    <property type="evidence" value="ECO:0007669"/>
    <property type="project" value="UniProtKB-KW"/>
</dbReference>
<dbReference type="Gene3D" id="1.10.10.10">
    <property type="entry name" value="Winged helix-like DNA-binding domain superfamily/Winged helix DNA-binding domain"/>
    <property type="match status" value="1"/>
</dbReference>
<feature type="domain" description="HTH luxR-type" evidence="4">
    <location>
        <begin position="824"/>
        <end position="886"/>
    </location>
</feature>
<evidence type="ECO:0000256" key="3">
    <source>
        <dbReference type="ARBA" id="ARBA00023163"/>
    </source>
</evidence>
<proteinExistence type="predicted"/>
<evidence type="ECO:0000313" key="6">
    <source>
        <dbReference type="Proteomes" id="UP000256727"/>
    </source>
</evidence>
<dbReference type="InterPro" id="IPR027417">
    <property type="entry name" value="P-loop_NTPase"/>
</dbReference>
<dbReference type="GO" id="GO:0006355">
    <property type="term" value="P:regulation of DNA-templated transcription"/>
    <property type="evidence" value="ECO:0007669"/>
    <property type="project" value="InterPro"/>
</dbReference>
<organism evidence="5 6">
    <name type="scientific">Citricoccus muralis</name>
    <dbReference type="NCBI Taxonomy" id="169134"/>
    <lineage>
        <taxon>Bacteria</taxon>
        <taxon>Bacillati</taxon>
        <taxon>Actinomycetota</taxon>
        <taxon>Actinomycetes</taxon>
        <taxon>Micrococcales</taxon>
        <taxon>Micrococcaceae</taxon>
        <taxon>Citricoccus</taxon>
    </lineage>
</organism>
<comment type="caution">
    <text evidence="5">The sequence shown here is derived from an EMBL/GenBank/DDBJ whole genome shotgun (WGS) entry which is preliminary data.</text>
</comment>
<dbReference type="InterPro" id="IPR036388">
    <property type="entry name" value="WH-like_DNA-bd_sf"/>
</dbReference>
<keyword evidence="6" id="KW-1185">Reference proteome</keyword>
<dbReference type="PROSITE" id="PS00622">
    <property type="entry name" value="HTH_LUXR_1"/>
    <property type="match status" value="1"/>
</dbReference>
<dbReference type="InterPro" id="IPR016032">
    <property type="entry name" value="Sig_transdc_resp-reg_C-effctor"/>
</dbReference>
<dbReference type="SMART" id="SM00421">
    <property type="entry name" value="HTH_LUXR"/>
    <property type="match status" value="1"/>
</dbReference>
<evidence type="ECO:0000256" key="1">
    <source>
        <dbReference type="ARBA" id="ARBA00023015"/>
    </source>
</evidence>
<name>A0A3D9L7V7_9MICC</name>